<dbReference type="EMBL" id="SJOI01000001">
    <property type="protein sequence ID" value="TCL05288.1"/>
    <property type="molecule type" value="Genomic_DNA"/>
</dbReference>
<dbReference type="PANTHER" id="PTHR37089">
    <property type="entry name" value="PROTEIN U-RELATED"/>
    <property type="match status" value="1"/>
</dbReference>
<evidence type="ECO:0000259" key="2">
    <source>
        <dbReference type="Pfam" id="PF05229"/>
    </source>
</evidence>
<protein>
    <submittedName>
        <fullName evidence="3">Spore coat protein U-like protein</fullName>
    </submittedName>
</protein>
<evidence type="ECO:0000256" key="1">
    <source>
        <dbReference type="SAM" id="SignalP"/>
    </source>
</evidence>
<accession>A0A4V2Q342</accession>
<keyword evidence="3" id="KW-0946">Virion</keyword>
<dbReference type="PANTHER" id="PTHR37089:SF1">
    <property type="entry name" value="MEMBRANE PROTEIN"/>
    <property type="match status" value="1"/>
</dbReference>
<feature type="domain" description="Spore coat protein U/FanG" evidence="2">
    <location>
        <begin position="190"/>
        <end position="323"/>
    </location>
</feature>
<dbReference type="SMART" id="SM00972">
    <property type="entry name" value="SCPU"/>
    <property type="match status" value="2"/>
</dbReference>
<organism evidence="3 4">
    <name type="scientific">Sodalis ligni</name>
    <dbReference type="NCBI Taxonomy" id="2697027"/>
    <lineage>
        <taxon>Bacteria</taxon>
        <taxon>Pseudomonadati</taxon>
        <taxon>Pseudomonadota</taxon>
        <taxon>Gammaproteobacteria</taxon>
        <taxon>Enterobacterales</taxon>
        <taxon>Bruguierivoracaceae</taxon>
        <taxon>Sodalis</taxon>
    </lineage>
</organism>
<keyword evidence="1" id="KW-0732">Signal</keyword>
<keyword evidence="4" id="KW-1185">Reference proteome</keyword>
<feature type="signal peptide" evidence="1">
    <location>
        <begin position="1"/>
        <end position="20"/>
    </location>
</feature>
<gene>
    <name evidence="3" type="ORF">EZJ58_3462</name>
</gene>
<dbReference type="RefSeq" id="WP_132924005.1">
    <property type="nucleotide sequence ID" value="NZ_SJOI01000001.1"/>
</dbReference>
<feature type="domain" description="Spore coat protein U/FanG" evidence="2">
    <location>
        <begin position="20"/>
        <end position="161"/>
    </location>
</feature>
<evidence type="ECO:0000313" key="3">
    <source>
        <dbReference type="EMBL" id="TCL05288.1"/>
    </source>
</evidence>
<dbReference type="Pfam" id="PF05229">
    <property type="entry name" value="SCPU"/>
    <property type="match status" value="2"/>
</dbReference>
<keyword evidence="3" id="KW-0167">Capsid protein</keyword>
<dbReference type="AlphaFoldDB" id="A0A4V2Q342"/>
<evidence type="ECO:0000313" key="4">
    <source>
        <dbReference type="Proteomes" id="UP000294555"/>
    </source>
</evidence>
<reference evidence="3 4" key="1">
    <citation type="submission" date="2019-02" db="EMBL/GenBank/DDBJ databases">
        <title>Investigation of anaerobic lignin degradation for improved lignocellulosic biofuels.</title>
        <authorList>
            <person name="Deangelis K."/>
        </authorList>
    </citation>
    <scope>NUCLEOTIDE SEQUENCE [LARGE SCALE GENOMIC DNA]</scope>
    <source>
        <strain evidence="3 4">159R</strain>
    </source>
</reference>
<dbReference type="Proteomes" id="UP000294555">
    <property type="component" value="Unassembled WGS sequence"/>
</dbReference>
<feature type="chain" id="PRO_5020616584" evidence="1">
    <location>
        <begin position="21"/>
        <end position="327"/>
    </location>
</feature>
<dbReference type="InterPro" id="IPR053167">
    <property type="entry name" value="Spore_coat_component"/>
</dbReference>
<dbReference type="InterPro" id="IPR007893">
    <property type="entry name" value="Spore_coat_U/FanG"/>
</dbReference>
<dbReference type="OrthoDB" id="8901110at2"/>
<sequence length="327" mass="33593">MTRLMLFALMMLSIALCWHAKGACQLPPSSAGLGTVTSFTVNSSVSSASGNINLNCGSGSTLSLLGDNYIRLQLTGATHISGGRAVLKHDNGSDQIPIQLCSTANCSTELAVNGPQASYDSRQLVNLIGLMGGLNFSIPLFIRTLTGQNVAAGSYSGTLNVLTSYAICTGIGAVGQCMPGGLQSGSAVVPMTVSLAITNDCTTITAPNISFGNAPLLTAFSPVSQSITVICTKGSTYTVGVNYGNNAVNNVRNMANGGFFISYDIFKGSGGGRWGDTGGDRWSSSLASGVSTDGTLRTYNYVAQILSGQATPPAGTYSDNLVVDLSF</sequence>
<comment type="caution">
    <text evidence="3">The sequence shown here is derived from an EMBL/GenBank/DDBJ whole genome shotgun (WGS) entry which is preliminary data.</text>
</comment>
<name>A0A4V2Q342_9GAMM</name>
<proteinExistence type="predicted"/>